<dbReference type="EMBL" id="MIJE01000032">
    <property type="protein sequence ID" value="OEF96374.1"/>
    <property type="molecule type" value="Genomic_DNA"/>
</dbReference>
<evidence type="ECO:0000259" key="1">
    <source>
        <dbReference type="PROSITE" id="PS50887"/>
    </source>
</evidence>
<dbReference type="SUPFAM" id="SSF55073">
    <property type="entry name" value="Nucleotide cyclase"/>
    <property type="match status" value="1"/>
</dbReference>
<dbReference type="GO" id="GO:0043709">
    <property type="term" value="P:cell adhesion involved in single-species biofilm formation"/>
    <property type="evidence" value="ECO:0007669"/>
    <property type="project" value="TreeGrafter"/>
</dbReference>
<protein>
    <recommendedName>
        <fullName evidence="1">GGDEF domain-containing protein</fullName>
    </recommendedName>
</protein>
<dbReference type="PANTHER" id="PTHR45138">
    <property type="entry name" value="REGULATORY COMPONENTS OF SENSORY TRANSDUCTION SYSTEM"/>
    <property type="match status" value="1"/>
</dbReference>
<dbReference type="GO" id="GO:0052621">
    <property type="term" value="F:diguanylate cyclase activity"/>
    <property type="evidence" value="ECO:0007669"/>
    <property type="project" value="TreeGrafter"/>
</dbReference>
<dbReference type="GO" id="GO:1902201">
    <property type="term" value="P:negative regulation of bacterial-type flagellum-dependent cell motility"/>
    <property type="evidence" value="ECO:0007669"/>
    <property type="project" value="TreeGrafter"/>
</dbReference>
<dbReference type="SMART" id="SM00267">
    <property type="entry name" value="GGDEF"/>
    <property type="match status" value="1"/>
</dbReference>
<dbReference type="Gene3D" id="3.30.70.270">
    <property type="match status" value="1"/>
</dbReference>
<dbReference type="InterPro" id="IPR029787">
    <property type="entry name" value="Nucleotide_cyclase"/>
</dbReference>
<proteinExistence type="predicted"/>
<comment type="caution">
    <text evidence="2">The sequence shown here is derived from an EMBL/GenBank/DDBJ whole genome shotgun (WGS) entry which is preliminary data.</text>
</comment>
<dbReference type="AlphaFoldDB" id="A0A1E5G0N4"/>
<dbReference type="NCBIfam" id="TIGR00254">
    <property type="entry name" value="GGDEF"/>
    <property type="match status" value="1"/>
</dbReference>
<dbReference type="InterPro" id="IPR050469">
    <property type="entry name" value="Diguanylate_Cyclase"/>
</dbReference>
<dbReference type="PROSITE" id="PS50887">
    <property type="entry name" value="GGDEF"/>
    <property type="match status" value="1"/>
</dbReference>
<name>A0A1E5G0N4_9FIRM</name>
<dbReference type="CDD" id="cd01949">
    <property type="entry name" value="GGDEF"/>
    <property type="match status" value="1"/>
</dbReference>
<dbReference type="Proteomes" id="UP000094296">
    <property type="component" value="Unassembled WGS sequence"/>
</dbReference>
<dbReference type="GO" id="GO:0005886">
    <property type="term" value="C:plasma membrane"/>
    <property type="evidence" value="ECO:0007669"/>
    <property type="project" value="TreeGrafter"/>
</dbReference>
<dbReference type="STRING" id="766136.BHF68_09080"/>
<reference evidence="2 3" key="1">
    <citation type="submission" date="2016-09" db="EMBL/GenBank/DDBJ databases">
        <title>Draft genome sequence for the type strain of Desulfuribacillus alkaliarsenatis AHT28, an obligately anaerobic, sulfidogenic bacterium isolated from Russian soda lake sediments.</title>
        <authorList>
            <person name="Abin C.A."/>
            <person name="Hollibaugh J.T."/>
        </authorList>
    </citation>
    <scope>NUCLEOTIDE SEQUENCE [LARGE SCALE GENOMIC DNA]</scope>
    <source>
        <strain evidence="2 3">AHT28</strain>
    </source>
</reference>
<accession>A0A1E5G0N4</accession>
<keyword evidence="3" id="KW-1185">Reference proteome</keyword>
<dbReference type="InterPro" id="IPR043128">
    <property type="entry name" value="Rev_trsase/Diguanyl_cyclase"/>
</dbReference>
<dbReference type="InterPro" id="IPR000160">
    <property type="entry name" value="GGDEF_dom"/>
</dbReference>
<evidence type="ECO:0000313" key="2">
    <source>
        <dbReference type="EMBL" id="OEF96374.1"/>
    </source>
</evidence>
<sequence>MHKELEKTKLELEKWKYYAQRDDMTEILNRREGIILLSQEIELTKETKKPLTICFVDIDELKKVNDTFGHIEGDNLIIDAVNIIKDNIRKYDIAFRFAGDEFIIIFPNTNMKSAEEVWNRIRGKIDSFNKTAKKYKIGLSYGIVEYPLNKNLSVNDYIKLADKKMYQFKNLKH</sequence>
<evidence type="ECO:0000313" key="3">
    <source>
        <dbReference type="Proteomes" id="UP000094296"/>
    </source>
</evidence>
<dbReference type="Pfam" id="PF00990">
    <property type="entry name" value="GGDEF"/>
    <property type="match status" value="1"/>
</dbReference>
<feature type="domain" description="GGDEF" evidence="1">
    <location>
        <begin position="49"/>
        <end position="173"/>
    </location>
</feature>
<organism evidence="2 3">
    <name type="scientific">Desulfuribacillus alkaliarsenatis</name>
    <dbReference type="NCBI Taxonomy" id="766136"/>
    <lineage>
        <taxon>Bacteria</taxon>
        <taxon>Bacillati</taxon>
        <taxon>Bacillota</taxon>
        <taxon>Desulfuribacillia</taxon>
        <taxon>Desulfuribacillales</taxon>
        <taxon>Desulfuribacillaceae</taxon>
        <taxon>Desulfuribacillus</taxon>
    </lineage>
</organism>
<gene>
    <name evidence="2" type="ORF">BHF68_09080</name>
</gene>
<dbReference type="PANTHER" id="PTHR45138:SF23">
    <property type="entry name" value="SIGNALING PROTEIN"/>
    <property type="match status" value="1"/>
</dbReference>